<evidence type="ECO:0000313" key="9">
    <source>
        <dbReference type="EMBL" id="KAF7997157.1"/>
    </source>
</evidence>
<dbReference type="InterPro" id="IPR011990">
    <property type="entry name" value="TPR-like_helical_dom_sf"/>
</dbReference>
<evidence type="ECO:0000256" key="2">
    <source>
        <dbReference type="ARBA" id="ARBA00011375"/>
    </source>
</evidence>
<organism evidence="9 10">
    <name type="scientific">Aphidius gifuensis</name>
    <name type="common">Parasitoid wasp</name>
    <dbReference type="NCBI Taxonomy" id="684658"/>
    <lineage>
        <taxon>Eukaryota</taxon>
        <taxon>Metazoa</taxon>
        <taxon>Ecdysozoa</taxon>
        <taxon>Arthropoda</taxon>
        <taxon>Hexapoda</taxon>
        <taxon>Insecta</taxon>
        <taxon>Pterygota</taxon>
        <taxon>Neoptera</taxon>
        <taxon>Endopterygota</taxon>
        <taxon>Hymenoptera</taxon>
        <taxon>Apocrita</taxon>
        <taxon>Ichneumonoidea</taxon>
        <taxon>Braconidae</taxon>
        <taxon>Aphidiinae</taxon>
        <taxon>Aphidius</taxon>
    </lineage>
</organism>
<dbReference type="EMBL" id="JACMRX010000001">
    <property type="protein sequence ID" value="KAF7997157.1"/>
    <property type="molecule type" value="Genomic_DNA"/>
</dbReference>
<keyword evidence="3" id="KW-0963">Cytoplasm</keyword>
<evidence type="ECO:0000256" key="1">
    <source>
        <dbReference type="ARBA" id="ARBA00004245"/>
    </source>
</evidence>
<dbReference type="OrthoDB" id="69711at2759"/>
<evidence type="ECO:0000256" key="5">
    <source>
        <dbReference type="ARBA" id="ARBA00022803"/>
    </source>
</evidence>
<protein>
    <recommendedName>
        <fullName evidence="7">Regulator of microtubule dynamics protein 1</fullName>
    </recommendedName>
    <alternativeName>
        <fullName evidence="8">Protein FAM82B</fullName>
    </alternativeName>
</protein>
<evidence type="ECO:0000256" key="6">
    <source>
        <dbReference type="ARBA" id="ARBA00023212"/>
    </source>
</evidence>
<keyword evidence="6" id="KW-0206">Cytoskeleton</keyword>
<evidence type="ECO:0000313" key="10">
    <source>
        <dbReference type="Proteomes" id="UP000639338"/>
    </source>
</evidence>
<dbReference type="Pfam" id="PF21033">
    <property type="entry name" value="RMD1-3"/>
    <property type="match status" value="1"/>
</dbReference>
<dbReference type="SUPFAM" id="SSF48452">
    <property type="entry name" value="TPR-like"/>
    <property type="match status" value="1"/>
</dbReference>
<proteinExistence type="predicted"/>
<dbReference type="GO" id="GO:0005876">
    <property type="term" value="C:spindle microtubule"/>
    <property type="evidence" value="ECO:0007669"/>
    <property type="project" value="TreeGrafter"/>
</dbReference>
<evidence type="ECO:0000256" key="7">
    <source>
        <dbReference type="ARBA" id="ARBA00039966"/>
    </source>
</evidence>
<keyword evidence="4" id="KW-0677">Repeat</keyword>
<comment type="subcellular location">
    <subcellularLocation>
        <location evidence="1">Cytoplasm</location>
        <location evidence="1">Cytoskeleton</location>
    </subcellularLocation>
</comment>
<comment type="caution">
    <text evidence="9">The sequence shown here is derived from an EMBL/GenBank/DDBJ whole genome shotgun (WGS) entry which is preliminary data.</text>
</comment>
<keyword evidence="5" id="KW-0802">TPR repeat</keyword>
<dbReference type="Proteomes" id="UP000639338">
    <property type="component" value="Unassembled WGS sequence"/>
</dbReference>
<comment type="subunit">
    <text evidence="2">Interacts with microtubules.</text>
</comment>
<accession>A0A835CV71</accession>
<name>A0A835CV71_APHGI</name>
<dbReference type="GO" id="GO:0097431">
    <property type="term" value="C:mitotic spindle pole"/>
    <property type="evidence" value="ECO:0007669"/>
    <property type="project" value="TreeGrafter"/>
</dbReference>
<dbReference type="GO" id="GO:0008017">
    <property type="term" value="F:microtubule binding"/>
    <property type="evidence" value="ECO:0007669"/>
    <property type="project" value="TreeGrafter"/>
</dbReference>
<dbReference type="PANTHER" id="PTHR16056:SF16">
    <property type="entry name" value="REGULATOR OF MICROTUBULE DYNAMICS PROTEIN 1"/>
    <property type="match status" value="1"/>
</dbReference>
<dbReference type="InterPro" id="IPR049039">
    <property type="entry name" value="RMD1-3_a_helical_rpt"/>
</dbReference>
<gene>
    <name evidence="9" type="ORF">HCN44_005434</name>
</gene>
<keyword evidence="10" id="KW-1185">Reference proteome</keyword>
<dbReference type="PANTHER" id="PTHR16056">
    <property type="entry name" value="REGULATOR OF MICROTUBULE DYNAMICS PROTEIN"/>
    <property type="match status" value="1"/>
</dbReference>
<dbReference type="AlphaFoldDB" id="A0A835CV71"/>
<dbReference type="GO" id="GO:0005739">
    <property type="term" value="C:mitochondrion"/>
    <property type="evidence" value="ECO:0007669"/>
    <property type="project" value="TreeGrafter"/>
</dbReference>
<sequence>MFRRFIFGFRQTKFFQRTVSTQIFLQNKWKKRAIIAPPVASMALWGFNKKDDDNDNVITNKQVLLAKADALYENSEYQNVYDLLKKYKENKDVEILWRLARTLFNMSKTASDVEGKKMIYEAYELIDEALKLKDDHWAVHKWFAVVLDKKNNYEGIKARLNSLYTVKTHLMKASELNPNDATTLYMLGNWCYQVADLAWYQRKIANTIFGKVPESTFDDALIYFEKAEIVDPLFYSHNLLSLGKTYLKLGKKTEAIKYLKMTTDYLARNNDDHAAKVEASKILGTL</sequence>
<dbReference type="Gene3D" id="1.25.40.10">
    <property type="entry name" value="Tetratricopeptide repeat domain"/>
    <property type="match status" value="1"/>
</dbReference>
<evidence type="ECO:0000256" key="3">
    <source>
        <dbReference type="ARBA" id="ARBA00022490"/>
    </source>
</evidence>
<evidence type="ECO:0000256" key="8">
    <source>
        <dbReference type="ARBA" id="ARBA00041958"/>
    </source>
</evidence>
<reference evidence="9 10" key="1">
    <citation type="submission" date="2020-08" db="EMBL/GenBank/DDBJ databases">
        <title>Aphidius gifuensis genome sequencing and assembly.</title>
        <authorList>
            <person name="Du Z."/>
        </authorList>
    </citation>
    <scope>NUCLEOTIDE SEQUENCE [LARGE SCALE GENOMIC DNA]</scope>
    <source>
        <strain evidence="9">YNYX2018</strain>
        <tissue evidence="9">Adults</tissue>
    </source>
</reference>
<evidence type="ECO:0000256" key="4">
    <source>
        <dbReference type="ARBA" id="ARBA00022737"/>
    </source>
</evidence>